<dbReference type="EMBL" id="VSRR010005327">
    <property type="protein sequence ID" value="MPC42149.1"/>
    <property type="molecule type" value="Genomic_DNA"/>
</dbReference>
<gene>
    <name evidence="1" type="ORF">E2C01_035763</name>
</gene>
<keyword evidence="2" id="KW-1185">Reference proteome</keyword>
<evidence type="ECO:0000313" key="1">
    <source>
        <dbReference type="EMBL" id="MPC42149.1"/>
    </source>
</evidence>
<name>A0A5B7FA74_PORTR</name>
<accession>A0A5B7FA74</accession>
<comment type="caution">
    <text evidence="1">The sequence shown here is derived from an EMBL/GenBank/DDBJ whole genome shotgun (WGS) entry which is preliminary data.</text>
</comment>
<reference evidence="1 2" key="1">
    <citation type="submission" date="2019-05" db="EMBL/GenBank/DDBJ databases">
        <title>Another draft genome of Portunus trituberculatus and its Hox gene families provides insights of decapod evolution.</title>
        <authorList>
            <person name="Jeong J.-H."/>
            <person name="Song I."/>
            <person name="Kim S."/>
            <person name="Choi T."/>
            <person name="Kim D."/>
            <person name="Ryu S."/>
            <person name="Kim W."/>
        </authorList>
    </citation>
    <scope>NUCLEOTIDE SEQUENCE [LARGE SCALE GENOMIC DNA]</scope>
    <source>
        <tissue evidence="1">Muscle</tissue>
    </source>
</reference>
<dbReference type="AlphaFoldDB" id="A0A5B7FA74"/>
<organism evidence="1 2">
    <name type="scientific">Portunus trituberculatus</name>
    <name type="common">Swimming crab</name>
    <name type="synonym">Neptunus trituberculatus</name>
    <dbReference type="NCBI Taxonomy" id="210409"/>
    <lineage>
        <taxon>Eukaryota</taxon>
        <taxon>Metazoa</taxon>
        <taxon>Ecdysozoa</taxon>
        <taxon>Arthropoda</taxon>
        <taxon>Crustacea</taxon>
        <taxon>Multicrustacea</taxon>
        <taxon>Malacostraca</taxon>
        <taxon>Eumalacostraca</taxon>
        <taxon>Eucarida</taxon>
        <taxon>Decapoda</taxon>
        <taxon>Pleocyemata</taxon>
        <taxon>Brachyura</taxon>
        <taxon>Eubrachyura</taxon>
        <taxon>Portunoidea</taxon>
        <taxon>Portunidae</taxon>
        <taxon>Portuninae</taxon>
        <taxon>Portunus</taxon>
    </lineage>
</organism>
<evidence type="ECO:0000313" key="2">
    <source>
        <dbReference type="Proteomes" id="UP000324222"/>
    </source>
</evidence>
<protein>
    <submittedName>
        <fullName evidence="1">Uncharacterized protein</fullName>
    </submittedName>
</protein>
<proteinExistence type="predicted"/>
<sequence length="74" mass="8201">MSGRHSQTVSRADKERAPLQSHDNRYVLCVQAVTQRCGSRVYLSCVEGKSDCKIEIGISRATEDPEVVHDGPQD</sequence>
<dbReference type="Proteomes" id="UP000324222">
    <property type="component" value="Unassembled WGS sequence"/>
</dbReference>